<dbReference type="Gene3D" id="3.40.50.450">
    <property type="match status" value="1"/>
</dbReference>
<gene>
    <name evidence="1" type="ORF">LCGC14_3114410</name>
</gene>
<dbReference type="EMBL" id="LAZR01067484">
    <property type="protein sequence ID" value="KKK51492.1"/>
    <property type="molecule type" value="Genomic_DNA"/>
</dbReference>
<comment type="caution">
    <text evidence="1">The sequence shown here is derived from an EMBL/GenBank/DDBJ whole genome shotgun (WGS) entry which is preliminary data.</text>
</comment>
<reference evidence="1" key="1">
    <citation type="journal article" date="2015" name="Nature">
        <title>Complex archaea that bridge the gap between prokaryotes and eukaryotes.</title>
        <authorList>
            <person name="Spang A."/>
            <person name="Saw J.H."/>
            <person name="Jorgensen S.L."/>
            <person name="Zaremba-Niedzwiedzka K."/>
            <person name="Martijn J."/>
            <person name="Lind A.E."/>
            <person name="van Eijk R."/>
            <person name="Schleper C."/>
            <person name="Guy L."/>
            <person name="Ettema T.J."/>
        </authorList>
    </citation>
    <scope>NUCLEOTIDE SEQUENCE</scope>
</reference>
<proteinExistence type="predicted"/>
<dbReference type="AlphaFoldDB" id="A0A0F8W448"/>
<name>A0A0F8W448_9ZZZZ</name>
<evidence type="ECO:0000313" key="1">
    <source>
        <dbReference type="EMBL" id="KKK51492.1"/>
    </source>
</evidence>
<accession>A0A0F8W448</accession>
<protein>
    <recommendedName>
        <fullName evidence="2">Nucleoside 2-deoxyribosyltransferase</fullName>
    </recommendedName>
</protein>
<sequence>MKLYLGHPIQGLQGDKVTKTEVAMNNTAAIAVAEYIEDHITSDIDIHVPARMEDFVHLAYEMGVLNIPQILAIDCKIIEGCDALLVYAPYGMVTGGCKIEFDHALQCHKPIFVFEDARTAVEMIAQFILRA</sequence>
<organism evidence="1">
    <name type="scientific">marine sediment metagenome</name>
    <dbReference type="NCBI Taxonomy" id="412755"/>
    <lineage>
        <taxon>unclassified sequences</taxon>
        <taxon>metagenomes</taxon>
        <taxon>ecological metagenomes</taxon>
    </lineage>
</organism>
<evidence type="ECO:0008006" key="2">
    <source>
        <dbReference type="Google" id="ProtNLM"/>
    </source>
</evidence>